<accession>A0AAD7BD02</accession>
<name>A0AAD7BD02_9AGAR</name>
<dbReference type="AlphaFoldDB" id="A0AAD7BD02"/>
<dbReference type="EMBL" id="JARKIF010000021">
    <property type="protein sequence ID" value="KAJ7617208.1"/>
    <property type="molecule type" value="Genomic_DNA"/>
</dbReference>
<organism evidence="2 3">
    <name type="scientific">Roridomyces roridus</name>
    <dbReference type="NCBI Taxonomy" id="1738132"/>
    <lineage>
        <taxon>Eukaryota</taxon>
        <taxon>Fungi</taxon>
        <taxon>Dikarya</taxon>
        <taxon>Basidiomycota</taxon>
        <taxon>Agaricomycotina</taxon>
        <taxon>Agaricomycetes</taxon>
        <taxon>Agaricomycetidae</taxon>
        <taxon>Agaricales</taxon>
        <taxon>Marasmiineae</taxon>
        <taxon>Mycenaceae</taxon>
        <taxon>Roridomyces</taxon>
    </lineage>
</organism>
<evidence type="ECO:0000256" key="1">
    <source>
        <dbReference type="SAM" id="MobiDB-lite"/>
    </source>
</evidence>
<feature type="compositionally biased region" description="Basic and acidic residues" evidence="1">
    <location>
        <begin position="388"/>
        <end position="436"/>
    </location>
</feature>
<dbReference type="Proteomes" id="UP001221142">
    <property type="component" value="Unassembled WGS sequence"/>
</dbReference>
<comment type="caution">
    <text evidence="2">The sequence shown here is derived from an EMBL/GenBank/DDBJ whole genome shotgun (WGS) entry which is preliminary data.</text>
</comment>
<feature type="region of interest" description="Disordered" evidence="1">
    <location>
        <begin position="374"/>
        <end position="512"/>
    </location>
</feature>
<feature type="compositionally biased region" description="Basic and acidic residues" evidence="1">
    <location>
        <begin position="484"/>
        <end position="493"/>
    </location>
</feature>
<protein>
    <submittedName>
        <fullName evidence="2">Uncharacterized protein</fullName>
    </submittedName>
</protein>
<feature type="region of interest" description="Disordered" evidence="1">
    <location>
        <begin position="247"/>
        <end position="286"/>
    </location>
</feature>
<evidence type="ECO:0000313" key="3">
    <source>
        <dbReference type="Proteomes" id="UP001221142"/>
    </source>
</evidence>
<keyword evidence="3" id="KW-1185">Reference proteome</keyword>
<feature type="compositionally biased region" description="Basic and acidic residues" evidence="1">
    <location>
        <begin position="1"/>
        <end position="57"/>
    </location>
</feature>
<feature type="compositionally biased region" description="Basic and acidic residues" evidence="1">
    <location>
        <begin position="248"/>
        <end position="258"/>
    </location>
</feature>
<feature type="compositionally biased region" description="Acidic residues" evidence="1">
    <location>
        <begin position="469"/>
        <end position="483"/>
    </location>
</feature>
<evidence type="ECO:0000313" key="2">
    <source>
        <dbReference type="EMBL" id="KAJ7617208.1"/>
    </source>
</evidence>
<reference evidence="2" key="1">
    <citation type="submission" date="2023-03" db="EMBL/GenBank/DDBJ databases">
        <title>Massive genome expansion in bonnet fungi (Mycena s.s.) driven by repeated elements and novel gene families across ecological guilds.</title>
        <authorList>
            <consortium name="Lawrence Berkeley National Laboratory"/>
            <person name="Harder C.B."/>
            <person name="Miyauchi S."/>
            <person name="Viragh M."/>
            <person name="Kuo A."/>
            <person name="Thoen E."/>
            <person name="Andreopoulos B."/>
            <person name="Lu D."/>
            <person name="Skrede I."/>
            <person name="Drula E."/>
            <person name="Henrissat B."/>
            <person name="Morin E."/>
            <person name="Kohler A."/>
            <person name="Barry K."/>
            <person name="LaButti K."/>
            <person name="Morin E."/>
            <person name="Salamov A."/>
            <person name="Lipzen A."/>
            <person name="Mereny Z."/>
            <person name="Hegedus B."/>
            <person name="Baldrian P."/>
            <person name="Stursova M."/>
            <person name="Weitz H."/>
            <person name="Taylor A."/>
            <person name="Grigoriev I.V."/>
            <person name="Nagy L.G."/>
            <person name="Martin F."/>
            <person name="Kauserud H."/>
        </authorList>
    </citation>
    <scope>NUCLEOTIDE SEQUENCE</scope>
    <source>
        <strain evidence="2">9284</strain>
    </source>
</reference>
<feature type="region of interest" description="Disordered" evidence="1">
    <location>
        <begin position="1"/>
        <end position="67"/>
    </location>
</feature>
<gene>
    <name evidence="2" type="ORF">FB45DRAFT_223433</name>
</gene>
<proteinExistence type="predicted"/>
<sequence length="721" mass="78015">MSDTKSTRSGDKERGKAREGRRDKDKHEDRRHSDAEENGRGRKDSHSSKARSTEDKASGAPVSVSAPYGPEFLRAIAQGDSVRNSGTFDVITGADAVDFTRKFVLQDEEEVEAVPRPAKSSASLAHTPGTLSFAHNPASRRLQPVVFALPRNVAGGAGRKIVDFWLSWRGKTKPHNLTGVARRAGFLDSEFRRVKETIDGEWRRASRALTGRSAWEEGERQSFPMLVRAPTDPQRPPRLAPLLAASKNAERKREKGADSENPPPTVRSHTDPLPLPRARSGSADNVSVDSVRSIPLLGMVRGVPIGNRVPLRVTNPNDRSSVSSSGVLVSTPARTAIDCLDLDTARAPPKPVKTPRASPLRGSVAFAVPEVERVDADPVPGPSTQERIPSRSEEEQGKERMLIVLLDEKDGEKVEDGTTWHGLERRLSERSRDSSRPRPGKKNGSPWMGRLAELDEDVMYTGARHSEQSDDEDDFSEDDDELDFTDHDRDRPSWARPVRPPPRPSHSPIVTDPRRMPVRRLLSAMGYLTPEAFVPGDRFSPYGSYTPLPTPYNSPSPYAAGAGTPLAGYSSPYVSPYVGSTQMPAGSPYHSPVGQTVYPPTAYTSPYVGPSPAVYASPSPAVYASPGPAPGYASAAPGYGYASPYTSPLPAAYVSPAPAPAAPLGYASPYTQPGYFSPYVGAASPAGSFHHTPLAGHRSPYVDGGQMYSSPYVGTMQQQPY</sequence>